<evidence type="ECO:0000313" key="3">
    <source>
        <dbReference type="EMBL" id="OAA94385.1"/>
    </source>
</evidence>
<reference evidence="4 6" key="2">
    <citation type="journal article" date="2016" name="Front. Microbiol.">
        <title>Industrial Acetogenic Biocatalysts: A Comparative Metabolic and Genomic Analysis.</title>
        <authorList>
            <person name="Bengelsdorf F."/>
            <person name="Poehlein A."/>
            <person name="Sonja S."/>
            <person name="Erz C."/>
            <person name="Hummel T."/>
            <person name="Hoffmeister S."/>
            <person name="Daniel R."/>
            <person name="Durre P."/>
        </authorList>
    </citation>
    <scope>NUCLEOTIDE SEQUENCE [LARGE SCALE GENOMIC DNA]</scope>
    <source>
        <strain evidence="4 6">PTA-10522</strain>
    </source>
</reference>
<comment type="similarity">
    <text evidence="1 2">Belongs to the UPF0102 family.</text>
</comment>
<dbReference type="PANTHER" id="PTHR34039:SF1">
    <property type="entry name" value="UPF0102 PROTEIN YRAN"/>
    <property type="match status" value="1"/>
</dbReference>
<keyword evidence="6" id="KW-1185">Reference proteome</keyword>
<protein>
    <recommendedName>
        <fullName evidence="2">UPF0102 protein CLCOS_26010</fullName>
    </recommendedName>
</protein>
<dbReference type="GO" id="GO:0003676">
    <property type="term" value="F:nucleic acid binding"/>
    <property type="evidence" value="ECO:0007669"/>
    <property type="project" value="InterPro"/>
</dbReference>
<accession>A0A162JFF8</accession>
<dbReference type="Proteomes" id="UP000077384">
    <property type="component" value="Unassembled WGS sequence"/>
</dbReference>
<dbReference type="PATRIC" id="fig|1705578.3.peg.2587"/>
<dbReference type="InterPro" id="IPR011856">
    <property type="entry name" value="tRNA_endonuc-like_dom_sf"/>
</dbReference>
<organism evidence="3 5">
    <name type="scientific">Clostridium coskatii</name>
    <dbReference type="NCBI Taxonomy" id="1705578"/>
    <lineage>
        <taxon>Bacteria</taxon>
        <taxon>Bacillati</taxon>
        <taxon>Bacillota</taxon>
        <taxon>Clostridia</taxon>
        <taxon>Eubacteriales</taxon>
        <taxon>Clostridiaceae</taxon>
        <taxon>Clostridium</taxon>
    </lineage>
</organism>
<dbReference type="EMBL" id="LROR01000054">
    <property type="protein sequence ID" value="OBR93129.1"/>
    <property type="molecule type" value="Genomic_DNA"/>
</dbReference>
<dbReference type="AlphaFoldDB" id="A0A162JFF8"/>
<dbReference type="InterPro" id="IPR011335">
    <property type="entry name" value="Restrct_endonuc-II-like"/>
</dbReference>
<dbReference type="HAMAP" id="MF_00048">
    <property type="entry name" value="UPF0102"/>
    <property type="match status" value="1"/>
</dbReference>
<dbReference type="NCBIfam" id="TIGR00252">
    <property type="entry name" value="YraN family protein"/>
    <property type="match status" value="1"/>
</dbReference>
<dbReference type="Gene3D" id="3.40.1350.10">
    <property type="match status" value="1"/>
</dbReference>
<dbReference type="NCBIfam" id="NF009150">
    <property type="entry name" value="PRK12497.1-3"/>
    <property type="match status" value="1"/>
</dbReference>
<evidence type="ECO:0000313" key="4">
    <source>
        <dbReference type="EMBL" id="OBR93129.1"/>
    </source>
</evidence>
<reference evidence="3 5" key="1">
    <citation type="journal article" date="2015" name="Biotechnol. Bioeng.">
        <title>Genome sequence and phenotypic characterization of Caulobacter segnis.</title>
        <authorList>
            <person name="Patel S."/>
            <person name="Fletcher B."/>
            <person name="Scott D.C."/>
            <person name="Ely B."/>
        </authorList>
    </citation>
    <scope>NUCLEOTIDE SEQUENCE [LARGE SCALE GENOMIC DNA]</scope>
    <source>
        <strain evidence="3 5">PS02</strain>
    </source>
</reference>
<evidence type="ECO:0000256" key="2">
    <source>
        <dbReference type="HAMAP-Rule" id="MF_00048"/>
    </source>
</evidence>
<dbReference type="Proteomes" id="UP000093694">
    <property type="component" value="Unassembled WGS sequence"/>
</dbReference>
<comment type="caution">
    <text evidence="3">The sequence shown here is derived from an EMBL/GenBank/DDBJ whole genome shotgun (WGS) entry which is preliminary data.</text>
</comment>
<evidence type="ECO:0000313" key="5">
    <source>
        <dbReference type="Proteomes" id="UP000077384"/>
    </source>
</evidence>
<dbReference type="SUPFAM" id="SSF52980">
    <property type="entry name" value="Restriction endonuclease-like"/>
    <property type="match status" value="1"/>
</dbReference>
<dbReference type="InterPro" id="IPR003509">
    <property type="entry name" value="UPF0102_YraN-like"/>
</dbReference>
<dbReference type="CDD" id="cd20736">
    <property type="entry name" value="PoNe_Nuclease"/>
    <property type="match status" value="1"/>
</dbReference>
<dbReference type="RefSeq" id="WP_023163121.1">
    <property type="nucleotide sequence ID" value="NZ_LITQ01000003.1"/>
</dbReference>
<evidence type="ECO:0000313" key="6">
    <source>
        <dbReference type="Proteomes" id="UP000093694"/>
    </source>
</evidence>
<evidence type="ECO:0000256" key="1">
    <source>
        <dbReference type="ARBA" id="ARBA00006738"/>
    </source>
</evidence>
<dbReference type="PANTHER" id="PTHR34039">
    <property type="entry name" value="UPF0102 PROTEIN YRAN"/>
    <property type="match status" value="1"/>
</dbReference>
<proteinExistence type="inferred from homology"/>
<dbReference type="EMBL" id="LITQ01000003">
    <property type="protein sequence ID" value="OAA94385.1"/>
    <property type="molecule type" value="Genomic_DNA"/>
</dbReference>
<name>A0A162JFF8_9CLOT</name>
<dbReference type="Pfam" id="PF02021">
    <property type="entry name" value="UPF0102"/>
    <property type="match status" value="1"/>
</dbReference>
<sequence>MHSFNKDIGSLGEDIAEIYLKQIGYTLLERNFHCKLGEIDIIGKDGNYICFIEVKTRCNTQYGSPGEAVNYTKRIRICNTAKMYIAKKKLFKFNFRFDVIEVMVNPHDGISSIKLIKDAFEI</sequence>
<gene>
    <name evidence="4" type="ORF">CLCOS_26010</name>
    <name evidence="3" type="ORF">WX73_02931</name>
</gene>